<reference evidence="4" key="3">
    <citation type="submission" date="2024-09" db="EMBL/GenBank/DDBJ databases">
        <authorList>
            <person name="Sun Q."/>
            <person name="Mori K."/>
        </authorList>
    </citation>
    <scope>NUCLEOTIDE SEQUENCE</scope>
    <source>
        <strain evidence="4">CCM 7856</strain>
    </source>
</reference>
<evidence type="ECO:0000313" key="5">
    <source>
        <dbReference type="Proteomes" id="UP001596425"/>
    </source>
</evidence>
<dbReference type="RefSeq" id="WP_193194199.1">
    <property type="nucleotide sequence ID" value="NZ_JACZFR010000054.1"/>
</dbReference>
<dbReference type="InterPro" id="IPR014719">
    <property type="entry name" value="Ribosomal_bL12_C/ClpS-like"/>
</dbReference>
<sequence>MGNSLAIKLHSNDTGDGDYYPGDMDGDLALQEAPPQLKRPPMYKVVMLNDDYTPMDFVVEALEMFFGANRERATQLMLQVHTQGKAICGVYTRDIAETKAAQVNQFARDHQHPLLCEIEADESEED</sequence>
<keyword evidence="4" id="KW-0645">Protease</keyword>
<comment type="caution">
    <text evidence="4">The sequence shown here is derived from an EMBL/GenBank/DDBJ whole genome shotgun (WGS) entry which is preliminary data.</text>
</comment>
<dbReference type="Gene3D" id="3.30.1390.10">
    <property type="match status" value="1"/>
</dbReference>
<dbReference type="NCBIfam" id="NF000672">
    <property type="entry name" value="PRK00033.1-5"/>
    <property type="match status" value="1"/>
</dbReference>
<protein>
    <recommendedName>
        <fullName evidence="1">ATP-dependent Clp protease adapter protein ClpS</fullName>
    </recommendedName>
</protein>
<dbReference type="Proteomes" id="UP001596425">
    <property type="component" value="Unassembled WGS sequence"/>
</dbReference>
<keyword evidence="4" id="KW-0378">Hydrolase</keyword>
<gene>
    <name evidence="1 4" type="primary">clpS</name>
    <name evidence="3" type="ORF">ACFQBM_00300</name>
    <name evidence="4" type="ORF">ACFQBM_21345</name>
</gene>
<dbReference type="GO" id="GO:0008233">
    <property type="term" value="F:peptidase activity"/>
    <property type="evidence" value="ECO:0007669"/>
    <property type="project" value="UniProtKB-KW"/>
</dbReference>
<evidence type="ECO:0000256" key="1">
    <source>
        <dbReference type="HAMAP-Rule" id="MF_00302"/>
    </source>
</evidence>
<evidence type="ECO:0000313" key="3">
    <source>
        <dbReference type="EMBL" id="MFC6631697.1"/>
    </source>
</evidence>
<comment type="subunit">
    <text evidence="1">Binds to the N-terminal domain of the chaperone ClpA.</text>
</comment>
<comment type="function">
    <text evidence="1">Involved in the modulation of the specificity of the ClpAP-mediated ATP-dependent protein degradation.</text>
</comment>
<name>A0ABW1YUP5_9GAMM</name>
<dbReference type="GO" id="GO:0006508">
    <property type="term" value="P:proteolysis"/>
    <property type="evidence" value="ECO:0007669"/>
    <property type="project" value="UniProtKB-KW"/>
</dbReference>
<reference evidence="4" key="1">
    <citation type="journal article" date="2014" name="Int. J. Syst. Evol. Microbiol.">
        <title>Complete genome of a new Firmicutes species belonging to the dominant human colonic microbiota ('Ruminococcus bicirculans') reveals two chromosomes and a selective capacity to utilize plant glucans.</title>
        <authorList>
            <consortium name="NISC Comparative Sequencing Program"/>
            <person name="Wegmann U."/>
            <person name="Louis P."/>
            <person name="Goesmann A."/>
            <person name="Henrissat B."/>
            <person name="Duncan S.H."/>
            <person name="Flint H.J."/>
        </authorList>
    </citation>
    <scope>NUCLEOTIDE SEQUENCE</scope>
    <source>
        <strain evidence="4">CCM 7856</strain>
    </source>
</reference>
<dbReference type="PANTHER" id="PTHR33473">
    <property type="entry name" value="ATP-DEPENDENT CLP PROTEASE ADAPTER PROTEIN CLPS1, CHLOROPLASTIC"/>
    <property type="match status" value="1"/>
</dbReference>
<feature type="domain" description="Adaptor protein ClpS core" evidence="2">
    <location>
        <begin position="38"/>
        <end position="117"/>
    </location>
</feature>
<dbReference type="EMBL" id="JBHSVR010000001">
    <property type="protein sequence ID" value="MFC6631697.1"/>
    <property type="molecule type" value="Genomic_DNA"/>
</dbReference>
<dbReference type="Pfam" id="PF02617">
    <property type="entry name" value="ClpS"/>
    <property type="match status" value="1"/>
</dbReference>
<comment type="similarity">
    <text evidence="1">Belongs to the ClpS family.</text>
</comment>
<keyword evidence="5" id="KW-1185">Reference proteome</keyword>
<dbReference type="EMBL" id="JBHSVR010000001">
    <property type="protein sequence ID" value="MFC6635822.1"/>
    <property type="molecule type" value="Genomic_DNA"/>
</dbReference>
<dbReference type="HAMAP" id="MF_00302">
    <property type="entry name" value="ClpS"/>
    <property type="match status" value="1"/>
</dbReference>
<evidence type="ECO:0000313" key="4">
    <source>
        <dbReference type="EMBL" id="MFC6635822.1"/>
    </source>
</evidence>
<dbReference type="NCBIfam" id="NF000669">
    <property type="entry name" value="PRK00033.1-2"/>
    <property type="match status" value="1"/>
</dbReference>
<dbReference type="InterPro" id="IPR003769">
    <property type="entry name" value="ClpS_core"/>
</dbReference>
<dbReference type="SUPFAM" id="SSF54736">
    <property type="entry name" value="ClpS-like"/>
    <property type="match status" value="1"/>
</dbReference>
<organism evidence="4 5">
    <name type="scientific">Microbulbifer taiwanensis</name>
    <dbReference type="NCBI Taxonomy" id="986746"/>
    <lineage>
        <taxon>Bacteria</taxon>
        <taxon>Pseudomonadati</taxon>
        <taxon>Pseudomonadota</taxon>
        <taxon>Gammaproteobacteria</taxon>
        <taxon>Cellvibrionales</taxon>
        <taxon>Microbulbiferaceae</taxon>
        <taxon>Microbulbifer</taxon>
    </lineage>
</organism>
<evidence type="ECO:0000259" key="2">
    <source>
        <dbReference type="Pfam" id="PF02617"/>
    </source>
</evidence>
<dbReference type="PANTHER" id="PTHR33473:SF19">
    <property type="entry name" value="ATP-DEPENDENT CLP PROTEASE ADAPTER PROTEIN CLPS"/>
    <property type="match status" value="1"/>
</dbReference>
<reference evidence="5" key="2">
    <citation type="journal article" date="2019" name="Int. J. Syst. Evol. Microbiol.">
        <title>The Global Catalogue of Microorganisms (GCM) 10K type strain sequencing project: providing services to taxonomists for standard genome sequencing and annotation.</title>
        <authorList>
            <consortium name="The Broad Institute Genomics Platform"/>
            <consortium name="The Broad Institute Genome Sequencing Center for Infectious Disease"/>
            <person name="Wu L."/>
            <person name="Ma J."/>
        </authorList>
    </citation>
    <scope>NUCLEOTIDE SEQUENCE [LARGE SCALE GENOMIC DNA]</scope>
    <source>
        <strain evidence="5">CGMCC 1.13718</strain>
    </source>
</reference>
<dbReference type="InterPro" id="IPR022935">
    <property type="entry name" value="ClpS"/>
</dbReference>
<proteinExistence type="inferred from homology"/>
<accession>A0ABW1YUP5</accession>